<evidence type="ECO:0000313" key="2">
    <source>
        <dbReference type="Proteomes" id="UP001164746"/>
    </source>
</evidence>
<evidence type="ECO:0000313" key="1">
    <source>
        <dbReference type="EMBL" id="WAR16660.1"/>
    </source>
</evidence>
<protein>
    <submittedName>
        <fullName evidence="1">Uncharacterized protein</fullName>
    </submittedName>
</protein>
<feature type="non-terminal residue" evidence="1">
    <location>
        <position position="101"/>
    </location>
</feature>
<proteinExistence type="predicted"/>
<keyword evidence="2" id="KW-1185">Reference proteome</keyword>
<dbReference type="EMBL" id="CP111021">
    <property type="protein sequence ID" value="WAR16660.1"/>
    <property type="molecule type" value="Genomic_DNA"/>
</dbReference>
<accession>A0ABY7F4H5</accession>
<dbReference type="Proteomes" id="UP001164746">
    <property type="component" value="Chromosome 10"/>
</dbReference>
<feature type="non-terminal residue" evidence="1">
    <location>
        <position position="1"/>
    </location>
</feature>
<gene>
    <name evidence="1" type="ORF">MAR_031254</name>
</gene>
<reference evidence="1" key="1">
    <citation type="submission" date="2022-11" db="EMBL/GenBank/DDBJ databases">
        <title>Centuries of genome instability and evolution in soft-shell clam transmissible cancer (bioRxiv).</title>
        <authorList>
            <person name="Hart S.F.M."/>
            <person name="Yonemitsu M.A."/>
            <person name="Giersch R.M."/>
            <person name="Beal B.F."/>
            <person name="Arriagada G."/>
            <person name="Davis B.W."/>
            <person name="Ostrander E.A."/>
            <person name="Goff S.P."/>
            <person name="Metzger M.J."/>
        </authorList>
    </citation>
    <scope>NUCLEOTIDE SEQUENCE</scope>
    <source>
        <strain evidence="1">MELC-2E11</strain>
        <tissue evidence="1">Siphon/mantle</tissue>
    </source>
</reference>
<sequence>ASQPQYANRDTANLHSVIITENPIYDSVLQNSSDMEKTPILTEDNLEIDEDDASAREISKVFEKSGGVYYSSAKEVNNFKLHVTDLPEYVHNISLKYLEHF</sequence>
<name>A0ABY7F4H5_MYAAR</name>
<organism evidence="1 2">
    <name type="scientific">Mya arenaria</name>
    <name type="common">Soft-shell clam</name>
    <dbReference type="NCBI Taxonomy" id="6604"/>
    <lineage>
        <taxon>Eukaryota</taxon>
        <taxon>Metazoa</taxon>
        <taxon>Spiralia</taxon>
        <taxon>Lophotrochozoa</taxon>
        <taxon>Mollusca</taxon>
        <taxon>Bivalvia</taxon>
        <taxon>Autobranchia</taxon>
        <taxon>Heteroconchia</taxon>
        <taxon>Euheterodonta</taxon>
        <taxon>Imparidentia</taxon>
        <taxon>Neoheterodontei</taxon>
        <taxon>Myida</taxon>
        <taxon>Myoidea</taxon>
        <taxon>Myidae</taxon>
        <taxon>Mya</taxon>
    </lineage>
</organism>